<dbReference type="AlphaFoldDB" id="A0A561UJI9"/>
<name>A0A561UJI9_9ACTN</name>
<gene>
    <name evidence="2" type="ORF">FHX73_113379</name>
</gene>
<dbReference type="Gene3D" id="2.40.260.10">
    <property type="entry name" value="Sortase"/>
    <property type="match status" value="1"/>
</dbReference>
<evidence type="ECO:0000313" key="2">
    <source>
        <dbReference type="EMBL" id="TWF99532.1"/>
    </source>
</evidence>
<dbReference type="EMBL" id="VIWT01000001">
    <property type="protein sequence ID" value="TWF99532.1"/>
    <property type="molecule type" value="Genomic_DNA"/>
</dbReference>
<dbReference type="Pfam" id="PF04203">
    <property type="entry name" value="Sortase"/>
    <property type="match status" value="1"/>
</dbReference>
<reference evidence="2 3" key="1">
    <citation type="submission" date="2019-06" db="EMBL/GenBank/DDBJ databases">
        <title>Sequencing the genomes of 1000 actinobacteria strains.</title>
        <authorList>
            <person name="Klenk H.-P."/>
        </authorList>
    </citation>
    <scope>NUCLEOTIDE SEQUENCE [LARGE SCALE GENOMIC DNA]</scope>
    <source>
        <strain evidence="2 3">DSM 44826</strain>
    </source>
</reference>
<comment type="caution">
    <text evidence="2">The sequence shown here is derived from an EMBL/GenBank/DDBJ whole genome shotgun (WGS) entry which is preliminary data.</text>
</comment>
<keyword evidence="3" id="KW-1185">Reference proteome</keyword>
<accession>A0A561UJI9</accession>
<dbReference type="InterPro" id="IPR023365">
    <property type="entry name" value="Sortase_dom-sf"/>
</dbReference>
<proteinExistence type="predicted"/>
<dbReference type="GO" id="GO:0016787">
    <property type="term" value="F:hydrolase activity"/>
    <property type="evidence" value="ECO:0007669"/>
    <property type="project" value="UniProtKB-KW"/>
</dbReference>
<dbReference type="InterPro" id="IPR042001">
    <property type="entry name" value="Sortase_F"/>
</dbReference>
<dbReference type="NCBIfam" id="NF033748">
    <property type="entry name" value="class_F_sortase"/>
    <property type="match status" value="1"/>
</dbReference>
<dbReference type="InterPro" id="IPR005754">
    <property type="entry name" value="Sortase"/>
</dbReference>
<dbReference type="RefSeq" id="WP_344571070.1">
    <property type="nucleotide sequence ID" value="NZ_BAAAMZ010000006.1"/>
</dbReference>
<evidence type="ECO:0000313" key="3">
    <source>
        <dbReference type="Proteomes" id="UP000317940"/>
    </source>
</evidence>
<keyword evidence="1" id="KW-0378">Hydrolase</keyword>
<dbReference type="Proteomes" id="UP000317940">
    <property type="component" value="Unassembled WGS sequence"/>
</dbReference>
<protein>
    <submittedName>
        <fullName evidence="2">Sortase family protein</fullName>
    </submittedName>
</protein>
<evidence type="ECO:0000256" key="1">
    <source>
        <dbReference type="ARBA" id="ARBA00022801"/>
    </source>
</evidence>
<sequence length="203" mass="20185">MLALGLAGLLLSRQSAPPPVGAGIAPVAAAPASTPAGTAASAPGAGSSAAPAASVAPPVELLIPSIKVAAPVVAAGINPDGTVPVPPLSRPAEVDWYDGGPRPGEAGPAVLLGHYDTRAGDAVFHGLPQLHPGDPIEIRRADGSTVLFRVRELRKAPKDAFPTAAVYGDTPGPQLRLITCGGVLEADGHYSDNIIVFADPAGS</sequence>
<dbReference type="CDD" id="cd05829">
    <property type="entry name" value="Sortase_F"/>
    <property type="match status" value="1"/>
</dbReference>
<dbReference type="SUPFAM" id="SSF63817">
    <property type="entry name" value="Sortase"/>
    <property type="match status" value="1"/>
</dbReference>
<organism evidence="2 3">
    <name type="scientific">Kitasatospora viridis</name>
    <dbReference type="NCBI Taxonomy" id="281105"/>
    <lineage>
        <taxon>Bacteria</taxon>
        <taxon>Bacillati</taxon>
        <taxon>Actinomycetota</taxon>
        <taxon>Actinomycetes</taxon>
        <taxon>Kitasatosporales</taxon>
        <taxon>Streptomycetaceae</taxon>
        <taxon>Kitasatospora</taxon>
    </lineage>
</organism>